<keyword evidence="8" id="KW-1185">Reference proteome</keyword>
<proteinExistence type="inferred from homology"/>
<dbReference type="Proteomes" id="UP001163687">
    <property type="component" value="Chromosome"/>
</dbReference>
<dbReference type="PANTHER" id="PTHR30028:SF0">
    <property type="entry name" value="PROTEIN ALUMINUM SENSITIVE 3"/>
    <property type="match status" value="1"/>
</dbReference>
<sequence length="256" mass="27027">MSTAALLWTLSFTALAAVLSVYQRLGLERDIAVGAVRAGVQLLAVGYVLRLVFRAHSWLYTGLMLTVMVAAAVQVATRRGGGMPGTRSRVAVAIAAAEIVTVGLMLVTGQIRFVAEHVIPLSGMVVGQSMVTAGLLLNRLRSEVGLRREEVQVWLSLGASPRQAVDRALRSAVRASMIPSIDSLKTVGLVQLPGMMTGQILAGADPVVAVRYQILVMFSLTSAAALTSILLGLLAYPLLFTPAQQLRPIEGSPAAD</sequence>
<dbReference type="KEGG" id="cmic:caldi_20890"/>
<comment type="subcellular location">
    <subcellularLocation>
        <location evidence="1">Membrane</location>
        <topology evidence="1">Multi-pass membrane protein</topology>
    </subcellularLocation>
</comment>
<dbReference type="EMBL" id="AP025628">
    <property type="protein sequence ID" value="BDG60999.1"/>
    <property type="molecule type" value="Genomic_DNA"/>
</dbReference>
<evidence type="ECO:0000256" key="5">
    <source>
        <dbReference type="ARBA" id="ARBA00023136"/>
    </source>
</evidence>
<dbReference type="AlphaFoldDB" id="A0AA35CM44"/>
<gene>
    <name evidence="7" type="primary">yjkA</name>
    <name evidence="7" type="ORF">caldi_20890</name>
</gene>
<evidence type="ECO:0000256" key="4">
    <source>
        <dbReference type="ARBA" id="ARBA00022989"/>
    </source>
</evidence>
<keyword evidence="4 6" id="KW-1133">Transmembrane helix</keyword>
<accession>A0AA35CM44</accession>
<evidence type="ECO:0000256" key="1">
    <source>
        <dbReference type="ARBA" id="ARBA00004141"/>
    </source>
</evidence>
<reference evidence="7" key="1">
    <citation type="submission" date="2022-03" db="EMBL/GenBank/DDBJ databases">
        <title>Complete genome sequence of Caldinitratiruptor microaerophilus.</title>
        <authorList>
            <person name="Mukaiyama R."/>
            <person name="Nishiyama T."/>
            <person name="Ueda K."/>
        </authorList>
    </citation>
    <scope>NUCLEOTIDE SEQUENCE</scope>
    <source>
        <strain evidence="7">JCM 16183</strain>
    </source>
</reference>
<keyword evidence="3 6" id="KW-0812">Transmembrane</keyword>
<keyword evidence="5 6" id="KW-0472">Membrane</keyword>
<feature type="transmembrane region" description="Helical" evidence="6">
    <location>
        <begin position="89"/>
        <end position="111"/>
    </location>
</feature>
<organism evidence="7 8">
    <name type="scientific">Caldinitratiruptor microaerophilus</name>
    <dbReference type="NCBI Taxonomy" id="671077"/>
    <lineage>
        <taxon>Bacteria</taxon>
        <taxon>Bacillati</taxon>
        <taxon>Bacillota</taxon>
        <taxon>Clostridia</taxon>
        <taxon>Eubacteriales</taxon>
        <taxon>Symbiobacteriaceae</taxon>
        <taxon>Caldinitratiruptor</taxon>
    </lineage>
</organism>
<evidence type="ECO:0000256" key="6">
    <source>
        <dbReference type="SAM" id="Phobius"/>
    </source>
</evidence>
<dbReference type="Pfam" id="PF03649">
    <property type="entry name" value="UPF0014"/>
    <property type="match status" value="1"/>
</dbReference>
<dbReference type="RefSeq" id="WP_264841682.1">
    <property type="nucleotide sequence ID" value="NZ_AP025628.1"/>
</dbReference>
<evidence type="ECO:0000313" key="7">
    <source>
        <dbReference type="EMBL" id="BDG60999.1"/>
    </source>
</evidence>
<dbReference type="GO" id="GO:0005886">
    <property type="term" value="C:plasma membrane"/>
    <property type="evidence" value="ECO:0007669"/>
    <property type="project" value="TreeGrafter"/>
</dbReference>
<dbReference type="InterPro" id="IPR005226">
    <property type="entry name" value="UPF0014_fam"/>
</dbReference>
<evidence type="ECO:0000313" key="8">
    <source>
        <dbReference type="Proteomes" id="UP001163687"/>
    </source>
</evidence>
<dbReference type="PANTHER" id="PTHR30028">
    <property type="entry name" value="UPF0014 INNER MEMBRANE PROTEIN YBBM-RELATED"/>
    <property type="match status" value="1"/>
</dbReference>
<protein>
    <submittedName>
        <fullName evidence="7">UPF0014 membrane protein YjkA</fullName>
    </submittedName>
</protein>
<evidence type="ECO:0000256" key="3">
    <source>
        <dbReference type="ARBA" id="ARBA00022692"/>
    </source>
</evidence>
<comment type="similarity">
    <text evidence="2">Belongs to the UPF0014 family.</text>
</comment>
<feature type="transmembrane region" description="Helical" evidence="6">
    <location>
        <begin position="58"/>
        <end position="77"/>
    </location>
</feature>
<name>A0AA35CM44_9FIRM</name>
<feature type="transmembrane region" description="Helical" evidence="6">
    <location>
        <begin position="214"/>
        <end position="239"/>
    </location>
</feature>
<evidence type="ECO:0000256" key="2">
    <source>
        <dbReference type="ARBA" id="ARBA00005268"/>
    </source>
</evidence>